<organism evidence="1 2">
    <name type="scientific">Phanerochaete carnosa (strain HHB-10118-sp)</name>
    <name type="common">White-rot fungus</name>
    <name type="synonym">Peniophora carnosa</name>
    <dbReference type="NCBI Taxonomy" id="650164"/>
    <lineage>
        <taxon>Eukaryota</taxon>
        <taxon>Fungi</taxon>
        <taxon>Dikarya</taxon>
        <taxon>Basidiomycota</taxon>
        <taxon>Agaricomycotina</taxon>
        <taxon>Agaricomycetes</taxon>
        <taxon>Polyporales</taxon>
        <taxon>Phanerochaetaceae</taxon>
        <taxon>Phanerochaete</taxon>
    </lineage>
</organism>
<dbReference type="HOGENOM" id="CLU_1475655_0_0_1"/>
<dbReference type="AlphaFoldDB" id="K5W3X8"/>
<dbReference type="Gene3D" id="3.40.50.1820">
    <property type="entry name" value="alpha/beta hydrolase"/>
    <property type="match status" value="1"/>
</dbReference>
<accession>K5W3X8</accession>
<evidence type="ECO:0008006" key="3">
    <source>
        <dbReference type="Google" id="ProtNLM"/>
    </source>
</evidence>
<sequence>MRFDYVLDKTPALPEDFFNTCRMLSWTVVQFGTDASLILLQDGTGSSVSLAQRYGQPSSLGRQGSMIRNFPKEGGGLLGMTQRYVGLVKGHLAGHSECLVGGWSVGRATAFEVARQLIASDISVPGLVIGDSLDPETSTAPSKKVLNGAFPTKSLPGRAMELARLSIRHATVALVDYDPSHCL</sequence>
<dbReference type="InParanoid" id="K5W3X8"/>
<dbReference type="RefSeq" id="XP_007398482.1">
    <property type="nucleotide sequence ID" value="XM_007398420.1"/>
</dbReference>
<proteinExistence type="predicted"/>
<dbReference type="EMBL" id="JH930474">
    <property type="protein sequence ID" value="EKM53805.1"/>
    <property type="molecule type" value="Genomic_DNA"/>
</dbReference>
<dbReference type="Proteomes" id="UP000008370">
    <property type="component" value="Unassembled WGS sequence"/>
</dbReference>
<name>K5W3X8_PHACS</name>
<dbReference type="KEGG" id="pco:PHACADRAFT_211448"/>
<dbReference type="OrthoDB" id="329835at2759"/>
<dbReference type="SUPFAM" id="SSF53474">
    <property type="entry name" value="alpha/beta-Hydrolases"/>
    <property type="match status" value="1"/>
</dbReference>
<protein>
    <recommendedName>
        <fullName evidence="3">Thioesterase domain-containing protein</fullName>
    </recommendedName>
</protein>
<evidence type="ECO:0000313" key="2">
    <source>
        <dbReference type="Proteomes" id="UP000008370"/>
    </source>
</evidence>
<reference evidence="1 2" key="1">
    <citation type="journal article" date="2012" name="BMC Genomics">
        <title>Comparative genomics of the white-rot fungi, Phanerochaete carnosa and P. chrysosporium, to elucidate the genetic basis of the distinct wood types they colonize.</title>
        <authorList>
            <person name="Suzuki H."/>
            <person name="MacDonald J."/>
            <person name="Syed K."/>
            <person name="Salamov A."/>
            <person name="Hori C."/>
            <person name="Aerts A."/>
            <person name="Henrissat B."/>
            <person name="Wiebenga A."/>
            <person name="vanKuyk P.A."/>
            <person name="Barry K."/>
            <person name="Lindquist E."/>
            <person name="LaButti K."/>
            <person name="Lapidus A."/>
            <person name="Lucas S."/>
            <person name="Coutinho P."/>
            <person name="Gong Y."/>
            <person name="Samejima M."/>
            <person name="Mahadevan R."/>
            <person name="Abou-Zaid M."/>
            <person name="de Vries R.P."/>
            <person name="Igarashi K."/>
            <person name="Yadav J.S."/>
            <person name="Grigoriev I.V."/>
            <person name="Master E.R."/>
        </authorList>
    </citation>
    <scope>NUCLEOTIDE SEQUENCE [LARGE SCALE GENOMIC DNA]</scope>
    <source>
        <strain evidence="1 2">HHB-10118-sp</strain>
    </source>
</reference>
<gene>
    <name evidence="1" type="ORF">PHACADRAFT_211448</name>
</gene>
<evidence type="ECO:0000313" key="1">
    <source>
        <dbReference type="EMBL" id="EKM53805.1"/>
    </source>
</evidence>
<dbReference type="InterPro" id="IPR029058">
    <property type="entry name" value="AB_hydrolase_fold"/>
</dbReference>
<dbReference type="GeneID" id="18913104"/>
<keyword evidence="2" id="KW-1185">Reference proteome</keyword>